<dbReference type="PROSITE" id="PS50002">
    <property type="entry name" value="SH3"/>
    <property type="match status" value="1"/>
</dbReference>
<feature type="compositionally biased region" description="Polar residues" evidence="19">
    <location>
        <begin position="956"/>
        <end position="968"/>
    </location>
</feature>
<keyword evidence="4 17" id="KW-0728">SH3 domain</keyword>
<dbReference type="PRINTS" id="PR00193">
    <property type="entry name" value="MYOSINHEAVY"/>
</dbReference>
<dbReference type="FunFam" id="1.20.58.530:FF:000007">
    <property type="entry name" value="Myosin IE"/>
    <property type="match status" value="1"/>
</dbReference>
<reference evidence="24" key="1">
    <citation type="journal article" date="2023" name="Mol. Phylogenet. Evol.">
        <title>Genome-scale phylogeny and comparative genomics of the fungal order Sordariales.</title>
        <authorList>
            <person name="Hensen N."/>
            <person name="Bonometti L."/>
            <person name="Westerberg I."/>
            <person name="Brannstrom I.O."/>
            <person name="Guillou S."/>
            <person name="Cros-Aarteil S."/>
            <person name="Calhoun S."/>
            <person name="Haridas S."/>
            <person name="Kuo A."/>
            <person name="Mondo S."/>
            <person name="Pangilinan J."/>
            <person name="Riley R."/>
            <person name="LaButti K."/>
            <person name="Andreopoulos B."/>
            <person name="Lipzen A."/>
            <person name="Chen C."/>
            <person name="Yan M."/>
            <person name="Daum C."/>
            <person name="Ng V."/>
            <person name="Clum A."/>
            <person name="Steindorff A."/>
            <person name="Ohm R.A."/>
            <person name="Martin F."/>
            <person name="Silar P."/>
            <person name="Natvig D.O."/>
            <person name="Lalanne C."/>
            <person name="Gautier V."/>
            <person name="Ament-Velasquez S.L."/>
            <person name="Kruys A."/>
            <person name="Hutchinson M.I."/>
            <person name="Powell A.J."/>
            <person name="Barry K."/>
            <person name="Miller A.N."/>
            <person name="Grigoriev I.V."/>
            <person name="Debuchy R."/>
            <person name="Gladieux P."/>
            <person name="Hiltunen Thoren M."/>
            <person name="Johannesson H."/>
        </authorList>
    </citation>
    <scope>NUCLEOTIDE SEQUENCE [LARGE SCALE GENOMIC DNA]</scope>
    <source>
        <strain evidence="24">CBS 340.73</strain>
    </source>
</reference>
<dbReference type="Gene3D" id="3.40.850.10">
    <property type="entry name" value="Kinesin motor domain"/>
    <property type="match status" value="1"/>
</dbReference>
<dbReference type="AlphaFoldDB" id="A0AAN6NC48"/>
<dbReference type="Pfam" id="PF00063">
    <property type="entry name" value="Myosin_head"/>
    <property type="match status" value="1"/>
</dbReference>
<comment type="similarity">
    <text evidence="2 18">Belongs to the TRAFAC class myosin-kinesin ATPase superfamily. Myosin family.</text>
</comment>
<dbReference type="InterPro" id="IPR001452">
    <property type="entry name" value="SH3_domain"/>
</dbReference>
<dbReference type="EMBL" id="MU853787">
    <property type="protein sequence ID" value="KAK3941052.1"/>
    <property type="molecule type" value="Genomic_DNA"/>
</dbReference>
<keyword evidence="12 18" id="KW-0009">Actin-binding</keyword>
<evidence type="ECO:0000313" key="23">
    <source>
        <dbReference type="EMBL" id="KAK3941052.1"/>
    </source>
</evidence>
<dbReference type="PANTHER" id="PTHR13140:SF837">
    <property type="entry name" value="MYOSIN-3-RELATED"/>
    <property type="match status" value="1"/>
</dbReference>
<protein>
    <recommendedName>
        <fullName evidence="3">Myosin-1</fullName>
    </recommendedName>
    <alternativeName>
        <fullName evidence="16">Class I unconventional myosin</fullName>
    </alternativeName>
    <alternativeName>
        <fullName evidence="15">Type I myosin</fullName>
    </alternativeName>
</protein>
<keyword evidence="10 18" id="KW-0518">Myosin</keyword>
<dbReference type="SUPFAM" id="SSF50044">
    <property type="entry name" value="SH3-domain"/>
    <property type="match status" value="1"/>
</dbReference>
<gene>
    <name evidence="23" type="ORF">QBC46DRAFT_109263</name>
</gene>
<evidence type="ECO:0000256" key="1">
    <source>
        <dbReference type="ARBA" id="ARBA00004134"/>
    </source>
</evidence>
<evidence type="ECO:0000256" key="5">
    <source>
        <dbReference type="ARBA" id="ARBA00022490"/>
    </source>
</evidence>
<dbReference type="GO" id="GO:0016787">
    <property type="term" value="F:hydrolase activity"/>
    <property type="evidence" value="ECO:0007669"/>
    <property type="project" value="UniProtKB-KW"/>
</dbReference>
<dbReference type="InterPro" id="IPR036072">
    <property type="entry name" value="MYSc_Myo1"/>
</dbReference>
<dbReference type="InterPro" id="IPR001609">
    <property type="entry name" value="Myosin_head_motor_dom-like"/>
</dbReference>
<dbReference type="Gene3D" id="1.20.5.4820">
    <property type="match status" value="1"/>
</dbReference>
<accession>A0AAN6NC48</accession>
<comment type="subcellular location">
    <subcellularLocation>
        <location evidence="1">Cytoplasm</location>
        <location evidence="1">Cytoskeleton</location>
        <location evidence="1">Actin patch</location>
    </subcellularLocation>
</comment>
<evidence type="ECO:0000256" key="12">
    <source>
        <dbReference type="ARBA" id="ARBA00023203"/>
    </source>
</evidence>
<feature type="domain" description="SH3" evidence="20">
    <location>
        <begin position="1070"/>
        <end position="1129"/>
    </location>
</feature>
<dbReference type="Gene3D" id="1.20.120.720">
    <property type="entry name" value="Myosin VI head, motor domain, U50 subdomain"/>
    <property type="match status" value="1"/>
</dbReference>
<evidence type="ECO:0000259" key="20">
    <source>
        <dbReference type="PROSITE" id="PS50002"/>
    </source>
</evidence>
<keyword evidence="11 18" id="KW-0505">Motor protein</keyword>
<feature type="compositionally biased region" description="Polar residues" evidence="19">
    <location>
        <begin position="1183"/>
        <end position="1202"/>
    </location>
</feature>
<evidence type="ECO:0000256" key="11">
    <source>
        <dbReference type="ARBA" id="ARBA00023175"/>
    </source>
</evidence>
<evidence type="ECO:0000259" key="22">
    <source>
        <dbReference type="PROSITE" id="PS51757"/>
    </source>
</evidence>
<dbReference type="GO" id="GO:0005886">
    <property type="term" value="C:plasma membrane"/>
    <property type="evidence" value="ECO:0007669"/>
    <property type="project" value="TreeGrafter"/>
</dbReference>
<dbReference type="InterPro" id="IPR036028">
    <property type="entry name" value="SH3-like_dom_sf"/>
</dbReference>
<evidence type="ECO:0000256" key="8">
    <source>
        <dbReference type="ARBA" id="ARBA00022801"/>
    </source>
</evidence>
<feature type="compositionally biased region" description="Polar residues" evidence="19">
    <location>
        <begin position="1046"/>
        <end position="1056"/>
    </location>
</feature>
<sequence length="1228" mass="136210">MGITNRAKNKGARAEKSAGGGGQAGSKPKPKKATFETTKKKEIGVSDLTLLSKVSNEAINENLKKRFEGAEIYTYIGHVLVSVNPFRDLGIYTDQVLDSYRGKNRLEMPPHVFAIAEAAYYNMKAYKDNQCVIISGESGAGKTEAAKRIMQYIANVSGGDSGDIKQIKDMVLATNPLLESFGNAKTLRNNNSSRFGKYLQIHFNGQGEPIGADITNYLLEKSRVVGQITNERNFHIFYQFTKGASQHYREIFGIQKPETYIYTSRSKCFNVDGIDDLADFEETLNAMKIIGLSQAEQDNIFRMLAAILWTGNLVFREDDSGYAAVSDQSVVEFLAYLLEVDPSQLIDAITIRILTPRNGEVIESPANVAQATATRDALAKAIYNNLFDWIVERINQSLKARQATTNSIGILDIYGFEIFEKNSFEQLCINYVNEKLQQIFIQLTLKTEQEEYAREKIKWTPISYFDNKVVCDLIEQTRPPGIFSAMKDATKTAHADPAACDRTFMQSINGMSNPHLTPRQGSFIVKHYAGDVSYTVDGITDKNKDLLLKGLLNLFSVSQNRFVHTIFPNQVDQDNRKQPPSAGDRIRTSANALVETLMKCQPSYIRTIKPNENKSPTEYNVPNVLHQIKYLGLQENVRIRRAGFAYRQSFEKFVDRFFLLSPATSYAGEYTWSGSYEAAVKQILKDTSIPQEEWQLGVSKAFIKSPETLFALEHMRDRYWHNMATRIQRMWRAYLAYRAESATRIQRFWRKKRTGAEYLQLRDQGHRILQGRKERRRMSLLGSRRFLGDYLGINASSGPGAQVRNAINLGSNERAVFSCRGEILEAKFGRSSKPSPRTLVVTNSKFYIIAQMMVQNQFQIVVERSFALGQIKFIGTSTCRDDWFSLGVGSPQEADPLLNCVLKTEMFTQMQRAMPAGFNLKIGESIEYAKKPGKMHLVKVLKDAQTPVDFYKSGAIHTQQGESPSSGSRPTPKGKPVPPRPITRGKLIKPGGPGGRPSRITNNRTAQPRPGASAASAASSRPVPQPPMAAQSHHQPTPAARPIPSHTRQQSSSSATRVPPPPPPAPPAAKPKITAKVLYDFAGQKENELSIKAGQVIEIVQKENNGWWLAKTPGGQAWVPAAYVEEIIQAPPPPPPVAPRPPPPPPSAVNGRGAGRSGPPQPPAKRPAAGRKPAPLQARDSGMSLNGQNGHSDGSRSNTPTPSLAGSLADALLARKQAMARKDDDDDW</sequence>
<evidence type="ECO:0000256" key="2">
    <source>
        <dbReference type="ARBA" id="ARBA00008314"/>
    </source>
</evidence>
<evidence type="ECO:0000313" key="24">
    <source>
        <dbReference type="Proteomes" id="UP001303473"/>
    </source>
</evidence>
<dbReference type="CDD" id="cd11858">
    <property type="entry name" value="SH3_Myosin-I_fungi"/>
    <property type="match status" value="1"/>
</dbReference>
<dbReference type="GO" id="GO:0016459">
    <property type="term" value="C:myosin complex"/>
    <property type="evidence" value="ECO:0007669"/>
    <property type="project" value="UniProtKB-KW"/>
</dbReference>
<evidence type="ECO:0000256" key="10">
    <source>
        <dbReference type="ARBA" id="ARBA00023123"/>
    </source>
</evidence>
<dbReference type="InterPro" id="IPR010926">
    <property type="entry name" value="Myosin_TH1"/>
</dbReference>
<dbReference type="GO" id="GO:0000146">
    <property type="term" value="F:microfilament motor activity"/>
    <property type="evidence" value="ECO:0007669"/>
    <property type="project" value="TreeGrafter"/>
</dbReference>
<keyword evidence="7 18" id="KW-0547">Nucleotide-binding</keyword>
<dbReference type="Gene3D" id="1.10.10.820">
    <property type="match status" value="1"/>
</dbReference>
<dbReference type="Gene3D" id="2.30.30.40">
    <property type="entry name" value="SH3 Domains"/>
    <property type="match status" value="1"/>
</dbReference>
<evidence type="ECO:0000256" key="15">
    <source>
        <dbReference type="ARBA" id="ARBA00029665"/>
    </source>
</evidence>
<feature type="binding site" evidence="18">
    <location>
        <begin position="136"/>
        <end position="143"/>
    </location>
    <ligand>
        <name>ATP</name>
        <dbReference type="ChEBI" id="CHEBI:30616"/>
    </ligand>
</feature>
<dbReference type="GO" id="GO:0030479">
    <property type="term" value="C:actin cortical patch"/>
    <property type="evidence" value="ECO:0007669"/>
    <property type="project" value="UniProtKB-SubCell"/>
</dbReference>
<dbReference type="Pfam" id="PF06017">
    <property type="entry name" value="Myosin_TH1"/>
    <property type="match status" value="1"/>
</dbReference>
<feature type="compositionally biased region" description="Pro residues" evidence="19">
    <location>
        <begin position="1058"/>
        <end position="1069"/>
    </location>
</feature>
<evidence type="ECO:0000256" key="14">
    <source>
        <dbReference type="ARBA" id="ARBA00025586"/>
    </source>
</evidence>
<dbReference type="GO" id="GO:0005524">
    <property type="term" value="F:ATP binding"/>
    <property type="evidence" value="ECO:0007669"/>
    <property type="project" value="UniProtKB-UniRule"/>
</dbReference>
<feature type="compositionally biased region" description="Low complexity" evidence="19">
    <location>
        <begin position="1166"/>
        <end position="1175"/>
    </location>
</feature>
<evidence type="ECO:0000256" key="3">
    <source>
        <dbReference type="ARBA" id="ARBA00016187"/>
    </source>
</evidence>
<dbReference type="Pfam" id="PF00018">
    <property type="entry name" value="SH3_1"/>
    <property type="match status" value="1"/>
</dbReference>
<feature type="region of interest" description="Disordered" evidence="19">
    <location>
        <begin position="1"/>
        <end position="38"/>
    </location>
</feature>
<feature type="domain" description="Myosin motor" evidence="21">
    <location>
        <begin position="43"/>
        <end position="717"/>
    </location>
</feature>
<dbReference type="SMART" id="SM00326">
    <property type="entry name" value="SH3"/>
    <property type="match status" value="1"/>
</dbReference>
<evidence type="ECO:0000256" key="13">
    <source>
        <dbReference type="ARBA" id="ARBA00023212"/>
    </source>
</evidence>
<proteinExistence type="inferred from homology"/>
<feature type="compositionally biased region" description="Low complexity" evidence="19">
    <location>
        <begin position="1006"/>
        <end position="1022"/>
    </location>
</feature>
<keyword evidence="24" id="KW-1185">Reference proteome</keyword>
<dbReference type="Gene3D" id="1.20.58.530">
    <property type="match status" value="1"/>
</dbReference>
<keyword evidence="8" id="KW-0378">Hydrolase</keyword>
<evidence type="ECO:0000256" key="19">
    <source>
        <dbReference type="SAM" id="MobiDB-lite"/>
    </source>
</evidence>
<feature type="compositionally biased region" description="Pro residues" evidence="19">
    <location>
        <begin position="1130"/>
        <end position="1147"/>
    </location>
</feature>
<dbReference type="FunFam" id="1.20.5.4820:FF:000004">
    <property type="entry name" value="Myosin IE"/>
    <property type="match status" value="1"/>
</dbReference>
<comment type="function">
    <text evidence="14">Type-I myosin implicated in the organization of the actin cytoskeleton. Required for proper actin cytoskeleton polarization. At the cell cortex, assembles in patch-like structures together with proteins from the actin-polymerizing machinery and promotes actin assembly. Functions as actin nucleation-promoting factor (NPF) for the Arp2/3 complex.</text>
</comment>
<dbReference type="SUPFAM" id="SSF52540">
    <property type="entry name" value="P-loop containing nucleoside triphosphate hydrolases"/>
    <property type="match status" value="1"/>
</dbReference>
<evidence type="ECO:0000256" key="18">
    <source>
        <dbReference type="PROSITE-ProRule" id="PRU00782"/>
    </source>
</evidence>
<comment type="caution">
    <text evidence="23">The sequence shown here is derived from an EMBL/GenBank/DDBJ whole genome shotgun (WGS) entry which is preliminary data.</text>
</comment>
<dbReference type="GO" id="GO:0051015">
    <property type="term" value="F:actin filament binding"/>
    <property type="evidence" value="ECO:0007669"/>
    <property type="project" value="TreeGrafter"/>
</dbReference>
<feature type="region of interest" description="Actin-binding" evidence="18">
    <location>
        <begin position="590"/>
        <end position="612"/>
    </location>
</feature>
<dbReference type="PROSITE" id="PS51757">
    <property type="entry name" value="TH1"/>
    <property type="match status" value="1"/>
</dbReference>
<evidence type="ECO:0000256" key="9">
    <source>
        <dbReference type="ARBA" id="ARBA00022840"/>
    </source>
</evidence>
<evidence type="ECO:0000256" key="17">
    <source>
        <dbReference type="PROSITE-ProRule" id="PRU00192"/>
    </source>
</evidence>
<evidence type="ECO:0000256" key="16">
    <source>
        <dbReference type="ARBA" id="ARBA00032645"/>
    </source>
</evidence>
<dbReference type="PANTHER" id="PTHR13140">
    <property type="entry name" value="MYOSIN"/>
    <property type="match status" value="1"/>
</dbReference>
<keyword evidence="5" id="KW-0963">Cytoplasm</keyword>
<feature type="domain" description="TH1" evidence="22">
    <location>
        <begin position="775"/>
        <end position="964"/>
    </location>
</feature>
<dbReference type="GO" id="GO:0007015">
    <property type="term" value="P:actin filament organization"/>
    <property type="evidence" value="ECO:0007669"/>
    <property type="project" value="TreeGrafter"/>
</dbReference>
<dbReference type="GO" id="GO:0051666">
    <property type="term" value="P:actin cortical patch localization"/>
    <property type="evidence" value="ECO:0007669"/>
    <property type="project" value="TreeGrafter"/>
</dbReference>
<dbReference type="Proteomes" id="UP001303473">
    <property type="component" value="Unassembled WGS sequence"/>
</dbReference>
<feature type="region of interest" description="Disordered" evidence="19">
    <location>
        <begin position="1128"/>
        <end position="1228"/>
    </location>
</feature>
<dbReference type="CDD" id="cd01378">
    <property type="entry name" value="MYSc_Myo1"/>
    <property type="match status" value="1"/>
</dbReference>
<evidence type="ECO:0000256" key="6">
    <source>
        <dbReference type="ARBA" id="ARBA00022737"/>
    </source>
</evidence>
<dbReference type="PROSITE" id="PS51456">
    <property type="entry name" value="MYOSIN_MOTOR"/>
    <property type="match status" value="1"/>
</dbReference>
<feature type="compositionally biased region" description="Low complexity" evidence="19">
    <location>
        <begin position="1203"/>
        <end position="1214"/>
    </location>
</feature>
<dbReference type="GO" id="GO:0051286">
    <property type="term" value="C:cell tip"/>
    <property type="evidence" value="ECO:0007669"/>
    <property type="project" value="TreeGrafter"/>
</dbReference>
<dbReference type="GO" id="GO:0006897">
    <property type="term" value="P:endocytosis"/>
    <property type="evidence" value="ECO:0007669"/>
    <property type="project" value="TreeGrafter"/>
</dbReference>
<keyword evidence="6" id="KW-0677">Repeat</keyword>
<evidence type="ECO:0000256" key="4">
    <source>
        <dbReference type="ARBA" id="ARBA00022443"/>
    </source>
</evidence>
<dbReference type="InterPro" id="IPR035535">
    <property type="entry name" value="Fungal_myosin-I_SH3"/>
</dbReference>
<dbReference type="SMART" id="SM00242">
    <property type="entry name" value="MYSc"/>
    <property type="match status" value="1"/>
</dbReference>
<keyword evidence="13" id="KW-0206">Cytoskeleton</keyword>
<feature type="region of interest" description="Disordered" evidence="19">
    <location>
        <begin position="956"/>
        <end position="1072"/>
    </location>
</feature>
<name>A0AAN6NC48_9PEZI</name>
<keyword evidence="9 18" id="KW-0067">ATP-binding</keyword>
<evidence type="ECO:0000259" key="21">
    <source>
        <dbReference type="PROSITE" id="PS51456"/>
    </source>
</evidence>
<dbReference type="FunFam" id="1.10.10.820:FF:000001">
    <property type="entry name" value="Myosin heavy chain"/>
    <property type="match status" value="1"/>
</dbReference>
<evidence type="ECO:0000256" key="7">
    <source>
        <dbReference type="ARBA" id="ARBA00022741"/>
    </source>
</evidence>
<dbReference type="InterPro" id="IPR036961">
    <property type="entry name" value="Kinesin_motor_dom_sf"/>
</dbReference>
<dbReference type="InterPro" id="IPR027417">
    <property type="entry name" value="P-loop_NTPase"/>
</dbReference>
<organism evidence="23 24">
    <name type="scientific">Diplogelasinospora grovesii</name>
    <dbReference type="NCBI Taxonomy" id="303347"/>
    <lineage>
        <taxon>Eukaryota</taxon>
        <taxon>Fungi</taxon>
        <taxon>Dikarya</taxon>
        <taxon>Ascomycota</taxon>
        <taxon>Pezizomycotina</taxon>
        <taxon>Sordariomycetes</taxon>
        <taxon>Sordariomycetidae</taxon>
        <taxon>Sordariales</taxon>
        <taxon>Diplogelasinosporaceae</taxon>
        <taxon>Diplogelasinospora</taxon>
    </lineage>
</organism>